<evidence type="ECO:0000313" key="2">
    <source>
        <dbReference type="EnsemblMetazoa" id="XP_019773435.1"/>
    </source>
</evidence>
<dbReference type="EnsemblMetazoa" id="XM_019917876.1">
    <property type="protein sequence ID" value="XP_019773435.1"/>
    <property type="gene ID" value="LOC109546769"/>
</dbReference>
<feature type="compositionally biased region" description="Basic and acidic residues" evidence="1">
    <location>
        <begin position="101"/>
        <end position="111"/>
    </location>
</feature>
<dbReference type="Proteomes" id="UP000019118">
    <property type="component" value="Unassembled WGS sequence"/>
</dbReference>
<accession>A0AAR5QJN0</accession>
<dbReference type="AlphaFoldDB" id="A0AAR5QJN0"/>
<protein>
    <recommendedName>
        <fullName evidence="4">DUF4794 domain-containing protein</fullName>
    </recommendedName>
</protein>
<evidence type="ECO:0008006" key="4">
    <source>
        <dbReference type="Google" id="ProtNLM"/>
    </source>
</evidence>
<name>A0AAR5QJN0_DENPD</name>
<sequence>MSAKLDNCIRSEEAISTMRICLISVVAWAQAATVVPLQSSNVDVRHSGSEFSYNIQETRGVAAIPDAVPIIQPLLKSVALEDKPLPVVGVEHHVKTTQTQHEAHSASKVESRSTGPIMEQPKQIDGAKLQPLNSASEAKKVEYLAPIAPPLIGTPLETIYYKTYNAGVQGVPINVFPNGPLISTIPALPTVYPYTLVRTV</sequence>
<gene>
    <name evidence="2" type="primary">109546769</name>
</gene>
<feature type="region of interest" description="Disordered" evidence="1">
    <location>
        <begin position="96"/>
        <end position="115"/>
    </location>
</feature>
<evidence type="ECO:0000313" key="3">
    <source>
        <dbReference type="Proteomes" id="UP000019118"/>
    </source>
</evidence>
<reference evidence="3" key="1">
    <citation type="journal article" date="2013" name="Genome Biol.">
        <title>Draft genome of the mountain pine beetle, Dendroctonus ponderosae Hopkins, a major forest pest.</title>
        <authorList>
            <person name="Keeling C.I."/>
            <person name="Yuen M.M."/>
            <person name="Liao N.Y."/>
            <person name="Docking T.R."/>
            <person name="Chan S.K."/>
            <person name="Taylor G.A."/>
            <person name="Palmquist D.L."/>
            <person name="Jackman S.D."/>
            <person name="Nguyen A."/>
            <person name="Li M."/>
            <person name="Henderson H."/>
            <person name="Janes J.K."/>
            <person name="Zhao Y."/>
            <person name="Pandoh P."/>
            <person name="Moore R."/>
            <person name="Sperling F.A."/>
            <person name="Huber D.P."/>
            <person name="Birol I."/>
            <person name="Jones S.J."/>
            <person name="Bohlmann J."/>
        </authorList>
    </citation>
    <scope>NUCLEOTIDE SEQUENCE</scope>
</reference>
<proteinExistence type="predicted"/>
<keyword evidence="3" id="KW-1185">Reference proteome</keyword>
<organism evidence="2 3">
    <name type="scientific">Dendroctonus ponderosae</name>
    <name type="common">Mountain pine beetle</name>
    <dbReference type="NCBI Taxonomy" id="77166"/>
    <lineage>
        <taxon>Eukaryota</taxon>
        <taxon>Metazoa</taxon>
        <taxon>Ecdysozoa</taxon>
        <taxon>Arthropoda</taxon>
        <taxon>Hexapoda</taxon>
        <taxon>Insecta</taxon>
        <taxon>Pterygota</taxon>
        <taxon>Neoptera</taxon>
        <taxon>Endopterygota</taxon>
        <taxon>Coleoptera</taxon>
        <taxon>Polyphaga</taxon>
        <taxon>Cucujiformia</taxon>
        <taxon>Curculionidae</taxon>
        <taxon>Scolytinae</taxon>
        <taxon>Dendroctonus</taxon>
    </lineage>
</organism>
<reference evidence="2" key="2">
    <citation type="submission" date="2024-08" db="UniProtKB">
        <authorList>
            <consortium name="EnsemblMetazoa"/>
        </authorList>
    </citation>
    <scope>IDENTIFICATION</scope>
</reference>
<evidence type="ECO:0000256" key="1">
    <source>
        <dbReference type="SAM" id="MobiDB-lite"/>
    </source>
</evidence>